<evidence type="ECO:0000256" key="9">
    <source>
        <dbReference type="ARBA" id="ARBA00029596"/>
    </source>
</evidence>
<accession>A0ABS9YA32</accession>
<evidence type="ECO:0000256" key="2">
    <source>
        <dbReference type="ARBA" id="ARBA00001968"/>
    </source>
</evidence>
<reference evidence="13" key="1">
    <citation type="submission" date="2022-03" db="EMBL/GenBank/DDBJ databases">
        <title>Streptomyces 7R015 and 7R016 isolated from Barleria lupulina in Thailand.</title>
        <authorList>
            <person name="Kanchanasin P."/>
            <person name="Phongsopitanun W."/>
            <person name="Tanasupawat S."/>
        </authorList>
    </citation>
    <scope>NUCLEOTIDE SEQUENCE</scope>
    <source>
        <strain evidence="13">7R015</strain>
    </source>
</reference>
<evidence type="ECO:0000256" key="5">
    <source>
        <dbReference type="ARBA" id="ARBA00012213"/>
    </source>
</evidence>
<evidence type="ECO:0000256" key="11">
    <source>
        <dbReference type="ARBA" id="ARBA00032305"/>
    </source>
</evidence>
<evidence type="ECO:0000256" key="7">
    <source>
        <dbReference type="ARBA" id="ARBA00016549"/>
    </source>
</evidence>
<evidence type="ECO:0000256" key="10">
    <source>
        <dbReference type="ARBA" id="ARBA00030169"/>
    </source>
</evidence>
<dbReference type="EC" id="4.1.1.112" evidence="6"/>
<evidence type="ECO:0000256" key="3">
    <source>
        <dbReference type="ARBA" id="ARBA00008621"/>
    </source>
</evidence>
<dbReference type="SUPFAM" id="SSF89562">
    <property type="entry name" value="RraA-like"/>
    <property type="match status" value="1"/>
</dbReference>
<dbReference type="Proteomes" id="UP001165269">
    <property type="component" value="Unassembled WGS sequence"/>
</dbReference>
<evidence type="ECO:0000256" key="1">
    <source>
        <dbReference type="ARBA" id="ARBA00001342"/>
    </source>
</evidence>
<dbReference type="Gene3D" id="3.50.30.40">
    <property type="entry name" value="Ribonuclease E inhibitor RraA/RraA-like"/>
    <property type="match status" value="1"/>
</dbReference>
<sequence>MTAAVVTDTADPRVLEKLRALDACAVSDALDSLGLPGAVTGIAPMWAAPGVTVGRVRTVKAVPVGGDGPSTHIASPLVAVAGAGDVVVVDNDGRTDVSCWGGLLAEAATVRGVAGVVVDGACRDVQECEQLGLPLFARAAVPVSARGRIVQRAMDVPVSVGGVTVESGDWLIADRNGLAFIPNGRLDDVLAAGLRIVERERLMGEAVRAGRSVVDVMHDSQFTAARFQEPTS</sequence>
<protein>
    <recommendedName>
        <fullName evidence="7">Putative 4-hydroxy-4-methyl-2-oxoglutarate aldolase</fullName>
        <ecNumber evidence="6">4.1.1.112</ecNumber>
        <ecNumber evidence="5">4.1.3.17</ecNumber>
    </recommendedName>
    <alternativeName>
        <fullName evidence="11">Oxaloacetate decarboxylase</fullName>
    </alternativeName>
    <alternativeName>
        <fullName evidence="9">Regulator of ribonuclease activity homolog</fullName>
    </alternativeName>
    <alternativeName>
        <fullName evidence="10">RraA-like protein</fullName>
    </alternativeName>
</protein>
<comment type="catalytic activity">
    <reaction evidence="12">
        <text>oxaloacetate + H(+) = pyruvate + CO2</text>
        <dbReference type="Rhea" id="RHEA:15641"/>
        <dbReference type="ChEBI" id="CHEBI:15361"/>
        <dbReference type="ChEBI" id="CHEBI:15378"/>
        <dbReference type="ChEBI" id="CHEBI:16452"/>
        <dbReference type="ChEBI" id="CHEBI:16526"/>
        <dbReference type="EC" id="4.1.1.112"/>
    </reaction>
</comment>
<evidence type="ECO:0000256" key="8">
    <source>
        <dbReference type="ARBA" id="ARBA00025046"/>
    </source>
</evidence>
<proteinExistence type="inferred from homology"/>
<dbReference type="CDD" id="cd16841">
    <property type="entry name" value="RraA_family"/>
    <property type="match status" value="1"/>
</dbReference>
<dbReference type="PANTHER" id="PTHR33254">
    <property type="entry name" value="4-HYDROXY-4-METHYL-2-OXOGLUTARATE ALDOLASE 3-RELATED"/>
    <property type="match status" value="1"/>
</dbReference>
<evidence type="ECO:0000313" key="14">
    <source>
        <dbReference type="Proteomes" id="UP001165269"/>
    </source>
</evidence>
<comment type="caution">
    <text evidence="13">The sequence shown here is derived from an EMBL/GenBank/DDBJ whole genome shotgun (WGS) entry which is preliminary data.</text>
</comment>
<comment type="function">
    <text evidence="8">Catalyzes the aldol cleavage of 4-hydroxy-4-methyl-2-oxoglutarate (HMG) into 2 molecules of pyruvate. Also contains a secondary oxaloacetate (OAA) decarboxylase activity due to the common pyruvate enolate transition state formed following C-C bond cleavage in the retro-aldol and decarboxylation reactions.</text>
</comment>
<comment type="similarity">
    <text evidence="3">Belongs to the class II aldolase/RraA-like family.</text>
</comment>
<evidence type="ECO:0000256" key="4">
    <source>
        <dbReference type="ARBA" id="ARBA00011233"/>
    </source>
</evidence>
<dbReference type="EC" id="4.1.3.17" evidence="5"/>
<dbReference type="InterPro" id="IPR036704">
    <property type="entry name" value="RraA/RraA-like_sf"/>
</dbReference>
<evidence type="ECO:0000313" key="13">
    <source>
        <dbReference type="EMBL" id="MCI3273476.1"/>
    </source>
</evidence>
<dbReference type="PANTHER" id="PTHR33254:SF4">
    <property type="entry name" value="4-HYDROXY-4-METHYL-2-OXOGLUTARATE ALDOLASE 3-RELATED"/>
    <property type="match status" value="1"/>
</dbReference>
<dbReference type="InterPro" id="IPR005493">
    <property type="entry name" value="RraA/RraA-like"/>
</dbReference>
<evidence type="ECO:0000256" key="6">
    <source>
        <dbReference type="ARBA" id="ARBA00012947"/>
    </source>
</evidence>
<dbReference type="Pfam" id="PF03737">
    <property type="entry name" value="RraA-like"/>
    <property type="match status" value="1"/>
</dbReference>
<keyword evidence="14" id="KW-1185">Reference proteome</keyword>
<dbReference type="RefSeq" id="WP_242766736.1">
    <property type="nucleotide sequence ID" value="NZ_JALDAY010000006.1"/>
</dbReference>
<comment type="subunit">
    <text evidence="4">Homotrimer.</text>
</comment>
<comment type="catalytic activity">
    <reaction evidence="1">
        <text>4-hydroxy-4-methyl-2-oxoglutarate = 2 pyruvate</text>
        <dbReference type="Rhea" id="RHEA:22748"/>
        <dbReference type="ChEBI" id="CHEBI:15361"/>
        <dbReference type="ChEBI" id="CHEBI:58276"/>
        <dbReference type="EC" id="4.1.3.17"/>
    </reaction>
</comment>
<comment type="cofactor">
    <cofactor evidence="2">
        <name>a divalent metal cation</name>
        <dbReference type="ChEBI" id="CHEBI:60240"/>
    </cofactor>
</comment>
<gene>
    <name evidence="13" type="ORF">MQP27_20470</name>
</gene>
<organism evidence="13 14">
    <name type="scientific">Streptomyces cylindrosporus</name>
    <dbReference type="NCBI Taxonomy" id="2927583"/>
    <lineage>
        <taxon>Bacteria</taxon>
        <taxon>Bacillati</taxon>
        <taxon>Actinomycetota</taxon>
        <taxon>Actinomycetes</taxon>
        <taxon>Kitasatosporales</taxon>
        <taxon>Streptomycetaceae</taxon>
        <taxon>Streptomyces</taxon>
    </lineage>
</organism>
<dbReference type="EMBL" id="JALDAY010000006">
    <property type="protein sequence ID" value="MCI3273476.1"/>
    <property type="molecule type" value="Genomic_DNA"/>
</dbReference>
<name>A0ABS9YA32_9ACTN</name>
<evidence type="ECO:0000256" key="12">
    <source>
        <dbReference type="ARBA" id="ARBA00047973"/>
    </source>
</evidence>